<protein>
    <recommendedName>
        <fullName evidence="2">Integrase catalytic domain-containing protein</fullName>
    </recommendedName>
</protein>
<sequence>TAEGNQHVIVCIDYLSRWIEVKAVKDTGTNAAVAFLKNNVFLQHGPPRRFISDRGPAFSSLGFAEFLRDWRVRHIMASAEHPETNGLVEKVNGTLVATLAAFVNFEHNDWDRGLQQAAFSINTAKQSTTQITPFELVYGRSAVLPHEASFPWPPDHAETHEERLKKNDQMEKNRPTPSLQKTKEKQVRLRSSSETKPPVRTRRLSACYPQTAM</sequence>
<dbReference type="OrthoDB" id="6382106at2759"/>
<proteinExistence type="predicted"/>
<gene>
    <name evidence="3" type="ORF">APZ42_002236</name>
</gene>
<dbReference type="SUPFAM" id="SSF53098">
    <property type="entry name" value="Ribonuclease H-like"/>
    <property type="match status" value="1"/>
</dbReference>
<organism evidence="3 4">
    <name type="scientific">Daphnia magna</name>
    <dbReference type="NCBI Taxonomy" id="35525"/>
    <lineage>
        <taxon>Eukaryota</taxon>
        <taxon>Metazoa</taxon>
        <taxon>Ecdysozoa</taxon>
        <taxon>Arthropoda</taxon>
        <taxon>Crustacea</taxon>
        <taxon>Branchiopoda</taxon>
        <taxon>Diplostraca</taxon>
        <taxon>Cladocera</taxon>
        <taxon>Anomopoda</taxon>
        <taxon>Daphniidae</taxon>
        <taxon>Daphnia</taxon>
    </lineage>
</organism>
<dbReference type="InterPro" id="IPR050951">
    <property type="entry name" value="Retrovirus_Pol_polyprotein"/>
</dbReference>
<evidence type="ECO:0000313" key="3">
    <source>
        <dbReference type="EMBL" id="KZS01181.1"/>
    </source>
</evidence>
<feature type="region of interest" description="Disordered" evidence="1">
    <location>
        <begin position="149"/>
        <end position="201"/>
    </location>
</feature>
<dbReference type="PROSITE" id="PS50994">
    <property type="entry name" value="INTEGRASE"/>
    <property type="match status" value="1"/>
</dbReference>
<feature type="domain" description="Integrase catalytic" evidence="2">
    <location>
        <begin position="1"/>
        <end position="141"/>
    </location>
</feature>
<dbReference type="PANTHER" id="PTHR37984">
    <property type="entry name" value="PROTEIN CBG26694"/>
    <property type="match status" value="1"/>
</dbReference>
<feature type="compositionally biased region" description="Basic and acidic residues" evidence="1">
    <location>
        <begin position="155"/>
        <end position="174"/>
    </location>
</feature>
<reference evidence="3 4" key="1">
    <citation type="submission" date="2016-03" db="EMBL/GenBank/DDBJ databases">
        <title>EvidentialGene: Evidence-directed Construction of Genes on Genomes.</title>
        <authorList>
            <person name="Gilbert D.G."/>
            <person name="Choi J.-H."/>
            <person name="Mockaitis K."/>
            <person name="Colbourne J."/>
            <person name="Pfrender M."/>
        </authorList>
    </citation>
    <scope>NUCLEOTIDE SEQUENCE [LARGE SCALE GENOMIC DNA]</scope>
    <source>
        <strain evidence="3 4">Xinb3</strain>
        <tissue evidence="3">Complete organism</tissue>
    </source>
</reference>
<evidence type="ECO:0000259" key="2">
    <source>
        <dbReference type="PROSITE" id="PS50994"/>
    </source>
</evidence>
<dbReference type="InterPro" id="IPR036397">
    <property type="entry name" value="RNaseH_sf"/>
</dbReference>
<keyword evidence="4" id="KW-1185">Reference proteome</keyword>
<feature type="non-terminal residue" evidence="3">
    <location>
        <position position="1"/>
    </location>
</feature>
<dbReference type="EMBL" id="LRGB01007429">
    <property type="protein sequence ID" value="KZS01181.1"/>
    <property type="molecule type" value="Genomic_DNA"/>
</dbReference>
<dbReference type="InterPro" id="IPR001584">
    <property type="entry name" value="Integrase_cat-core"/>
</dbReference>
<dbReference type="GO" id="GO:0003676">
    <property type="term" value="F:nucleic acid binding"/>
    <property type="evidence" value="ECO:0007669"/>
    <property type="project" value="InterPro"/>
</dbReference>
<evidence type="ECO:0000313" key="4">
    <source>
        <dbReference type="Proteomes" id="UP000076858"/>
    </source>
</evidence>
<comment type="caution">
    <text evidence="3">The sequence shown here is derived from an EMBL/GenBank/DDBJ whole genome shotgun (WGS) entry which is preliminary data.</text>
</comment>
<name>A0A162C5N4_9CRUS</name>
<dbReference type="Gene3D" id="3.30.420.10">
    <property type="entry name" value="Ribonuclease H-like superfamily/Ribonuclease H"/>
    <property type="match status" value="1"/>
</dbReference>
<accession>A0A162C5N4</accession>
<evidence type="ECO:0000256" key="1">
    <source>
        <dbReference type="SAM" id="MobiDB-lite"/>
    </source>
</evidence>
<dbReference type="GO" id="GO:0015074">
    <property type="term" value="P:DNA integration"/>
    <property type="evidence" value="ECO:0007669"/>
    <property type="project" value="InterPro"/>
</dbReference>
<dbReference type="Pfam" id="PF00665">
    <property type="entry name" value="rve"/>
    <property type="match status" value="1"/>
</dbReference>
<dbReference type="Proteomes" id="UP000076858">
    <property type="component" value="Unassembled WGS sequence"/>
</dbReference>
<dbReference type="InterPro" id="IPR012337">
    <property type="entry name" value="RNaseH-like_sf"/>
</dbReference>
<dbReference type="PANTHER" id="PTHR37984:SF5">
    <property type="entry name" value="PROTEIN NYNRIN-LIKE"/>
    <property type="match status" value="1"/>
</dbReference>
<dbReference type="AlphaFoldDB" id="A0A162C5N4"/>
<dbReference type="STRING" id="35525.A0A162C5N4"/>
<feature type="compositionally biased region" description="Basic and acidic residues" evidence="1">
    <location>
        <begin position="181"/>
        <end position="193"/>
    </location>
</feature>